<organism evidence="1 2">
    <name type="scientific">Metabacillus fastidiosus</name>
    <dbReference type="NCBI Taxonomy" id="1458"/>
    <lineage>
        <taxon>Bacteria</taxon>
        <taxon>Bacillati</taxon>
        <taxon>Bacillota</taxon>
        <taxon>Bacilli</taxon>
        <taxon>Bacillales</taxon>
        <taxon>Bacillaceae</taxon>
        <taxon>Metabacillus</taxon>
    </lineage>
</organism>
<sequence>MEDQKIRRFLFGDPSEFKIVGCLVGIPDIDLFTGESSFSIDCRLGNEEYPIDITPFLENVTVVY</sequence>
<dbReference type="EMBL" id="JARTFS010000009">
    <property type="protein sequence ID" value="MED4402098.1"/>
    <property type="molecule type" value="Genomic_DNA"/>
</dbReference>
<reference evidence="1 2" key="1">
    <citation type="submission" date="2023-03" db="EMBL/GenBank/DDBJ databases">
        <title>Bacillus Genome Sequencing.</title>
        <authorList>
            <person name="Dunlap C."/>
        </authorList>
    </citation>
    <scope>NUCLEOTIDE SEQUENCE [LARGE SCALE GENOMIC DNA]</scope>
    <source>
        <strain evidence="1 2">NRS-1717</strain>
    </source>
</reference>
<dbReference type="Proteomes" id="UP001342826">
    <property type="component" value="Unassembled WGS sequence"/>
</dbReference>
<gene>
    <name evidence="1" type="ORF">P9271_12305</name>
</gene>
<dbReference type="RefSeq" id="WP_066231586.1">
    <property type="nucleotide sequence ID" value="NZ_JARTFS010000009.1"/>
</dbReference>
<name>A0ABU6NYA2_9BACI</name>
<accession>A0ABU6NYA2</accession>
<evidence type="ECO:0000313" key="1">
    <source>
        <dbReference type="EMBL" id="MED4402098.1"/>
    </source>
</evidence>
<comment type="caution">
    <text evidence="1">The sequence shown here is derived from an EMBL/GenBank/DDBJ whole genome shotgun (WGS) entry which is preliminary data.</text>
</comment>
<evidence type="ECO:0000313" key="2">
    <source>
        <dbReference type="Proteomes" id="UP001342826"/>
    </source>
</evidence>
<protein>
    <submittedName>
        <fullName evidence="1">Uncharacterized protein</fullName>
    </submittedName>
</protein>
<keyword evidence="2" id="KW-1185">Reference proteome</keyword>
<dbReference type="GeneID" id="301141864"/>
<proteinExistence type="predicted"/>